<dbReference type="InterPro" id="IPR003362">
    <property type="entry name" value="Bact_transf"/>
</dbReference>
<dbReference type="Pfam" id="PF02397">
    <property type="entry name" value="Bac_transf"/>
    <property type="match status" value="1"/>
</dbReference>
<evidence type="ECO:0000256" key="4">
    <source>
        <dbReference type="ARBA" id="ARBA00022692"/>
    </source>
</evidence>
<feature type="transmembrane region" description="Helical" evidence="7">
    <location>
        <begin position="7"/>
        <end position="25"/>
    </location>
</feature>
<feature type="domain" description="Bacterial sugar transferase" evidence="8">
    <location>
        <begin position="254"/>
        <end position="439"/>
    </location>
</feature>
<dbReference type="PANTHER" id="PTHR30576">
    <property type="entry name" value="COLANIC BIOSYNTHESIS UDP-GLUCOSE LIPID CARRIER TRANSFERASE"/>
    <property type="match status" value="1"/>
</dbReference>
<keyword evidence="10" id="KW-1185">Reference proteome</keyword>
<feature type="transmembrane region" description="Helical" evidence="7">
    <location>
        <begin position="256"/>
        <end position="280"/>
    </location>
</feature>
<gene>
    <name evidence="9" type="ORF">V3330_11345</name>
</gene>
<feature type="transmembrane region" description="Helical" evidence="7">
    <location>
        <begin position="64"/>
        <end position="84"/>
    </location>
</feature>
<dbReference type="Gene3D" id="3.40.50.720">
    <property type="entry name" value="NAD(P)-binding Rossmann-like Domain"/>
    <property type="match status" value="1"/>
</dbReference>
<evidence type="ECO:0000313" key="9">
    <source>
        <dbReference type="EMBL" id="MEJ8568221.1"/>
    </source>
</evidence>
<feature type="transmembrane region" description="Helical" evidence="7">
    <location>
        <begin position="96"/>
        <end position="119"/>
    </location>
</feature>
<keyword evidence="4 7" id="KW-0812">Transmembrane</keyword>
<evidence type="ECO:0000256" key="2">
    <source>
        <dbReference type="ARBA" id="ARBA00006464"/>
    </source>
</evidence>
<dbReference type="AlphaFoldDB" id="A0AAW9RKT1"/>
<dbReference type="InterPro" id="IPR017475">
    <property type="entry name" value="EPS_sugar_tfrase"/>
</dbReference>
<dbReference type="InterPro" id="IPR017473">
    <property type="entry name" value="Undecaprenyl-P_gluc_Ptfrase"/>
</dbReference>
<name>A0AAW9RKT1_9GAMM</name>
<evidence type="ECO:0000256" key="5">
    <source>
        <dbReference type="ARBA" id="ARBA00022989"/>
    </source>
</evidence>
<sequence>MRQANALLVIMVGFLLAWWLRFGYAALPESYLVAMLVTLVLAAVVLPATGAFRQDFEWAIMRRVRRLLAGWAIVVLGLVSLAAMLKATDTFSRIWFGSWVLMTSVGLVMVTLLAHAAAVRERRREQSARPVILVGAGDAARRIERRLRDDPATRMNLVACFGESWSDEPVRQLAELEEYLMSHPVREVWIAVPWDCKDLLDQALEALRESVVDVNVVPDLHQYRLLNQNIIEWGGLPVISLAGTPMTGAELRLKAVFDWGAALVLMLFLSPLMLLIGLMIRVSSPGPVLFRQQRQGLGGDPISILKFRTMKLHSDGPGQMRQATREDERVTRVGHWLRRSSLDELPQLFNVLKGEMSLVGPRPHPTELNHVFKSNIPRYMLRHKVKPGITGWAQVNGFRGETETPEKMALRIEHDLWYIQNWSLWLDLKILMMTPLVLMHRNAY</sequence>
<feature type="transmembrane region" description="Helical" evidence="7">
    <location>
        <begin position="31"/>
        <end position="52"/>
    </location>
</feature>
<protein>
    <submittedName>
        <fullName evidence="9">Undecaprenyl-phosphate glucose phosphotransferase</fullName>
        <ecNumber evidence="9">2.7.8.31</ecNumber>
    </submittedName>
</protein>
<comment type="similarity">
    <text evidence="2">Belongs to the bacterial sugar transferase family.</text>
</comment>
<dbReference type="Proteomes" id="UP001359886">
    <property type="component" value="Unassembled WGS sequence"/>
</dbReference>
<evidence type="ECO:0000259" key="8">
    <source>
        <dbReference type="Pfam" id="PF02397"/>
    </source>
</evidence>
<dbReference type="GO" id="GO:0016020">
    <property type="term" value="C:membrane"/>
    <property type="evidence" value="ECO:0007669"/>
    <property type="project" value="UniProtKB-SubCell"/>
</dbReference>
<dbReference type="EC" id="2.7.8.31" evidence="9"/>
<accession>A0AAW9RKT1</accession>
<dbReference type="EMBL" id="JAZHOG010000007">
    <property type="protein sequence ID" value="MEJ8568221.1"/>
    <property type="molecule type" value="Genomic_DNA"/>
</dbReference>
<dbReference type="PANTHER" id="PTHR30576:SF0">
    <property type="entry name" value="UNDECAPRENYL-PHOSPHATE N-ACETYLGALACTOSAMINYL 1-PHOSPHATE TRANSFERASE-RELATED"/>
    <property type="match status" value="1"/>
</dbReference>
<keyword evidence="5 7" id="KW-1133">Transmembrane helix</keyword>
<reference evidence="9 10" key="1">
    <citation type="submission" date="2024-02" db="EMBL/GenBank/DDBJ databases">
        <title>A novel Wenzhouxiangellaceae bacterium, isolated from coastal sediments.</title>
        <authorList>
            <person name="Du Z.-J."/>
            <person name="Ye Y.-Q."/>
            <person name="Zhang X.-Y."/>
        </authorList>
    </citation>
    <scope>NUCLEOTIDE SEQUENCE [LARGE SCALE GENOMIC DNA]</scope>
    <source>
        <strain evidence="9 10">CH-27</strain>
    </source>
</reference>
<keyword evidence="3 9" id="KW-0808">Transferase</keyword>
<evidence type="ECO:0000256" key="1">
    <source>
        <dbReference type="ARBA" id="ARBA00004141"/>
    </source>
</evidence>
<evidence type="ECO:0000256" key="6">
    <source>
        <dbReference type="ARBA" id="ARBA00023136"/>
    </source>
</evidence>
<dbReference type="Pfam" id="PF13727">
    <property type="entry name" value="CoA_binding_3"/>
    <property type="match status" value="1"/>
</dbReference>
<evidence type="ECO:0000313" key="10">
    <source>
        <dbReference type="Proteomes" id="UP001359886"/>
    </source>
</evidence>
<organism evidence="9 10">
    <name type="scientific">Elongatibacter sediminis</name>
    <dbReference type="NCBI Taxonomy" id="3119006"/>
    <lineage>
        <taxon>Bacteria</taxon>
        <taxon>Pseudomonadati</taxon>
        <taxon>Pseudomonadota</taxon>
        <taxon>Gammaproteobacteria</taxon>
        <taxon>Chromatiales</taxon>
        <taxon>Wenzhouxiangellaceae</taxon>
        <taxon>Elongatibacter</taxon>
    </lineage>
</organism>
<evidence type="ECO:0000256" key="7">
    <source>
        <dbReference type="SAM" id="Phobius"/>
    </source>
</evidence>
<dbReference type="NCBIfam" id="TIGR03025">
    <property type="entry name" value="EPS_sugtrans"/>
    <property type="match status" value="1"/>
</dbReference>
<comment type="subcellular location">
    <subcellularLocation>
        <location evidence="1">Membrane</location>
        <topology evidence="1">Multi-pass membrane protein</topology>
    </subcellularLocation>
</comment>
<dbReference type="GO" id="GO:0089702">
    <property type="term" value="F:undecaprenyl-phosphate glucose phosphotransferase activity"/>
    <property type="evidence" value="ECO:0007669"/>
    <property type="project" value="UniProtKB-EC"/>
</dbReference>
<keyword evidence="6 7" id="KW-0472">Membrane</keyword>
<proteinExistence type="inferred from homology"/>
<dbReference type="NCBIfam" id="TIGR03023">
    <property type="entry name" value="WcaJ_sugtrans"/>
    <property type="match status" value="1"/>
</dbReference>
<comment type="caution">
    <text evidence="9">The sequence shown here is derived from an EMBL/GenBank/DDBJ whole genome shotgun (WGS) entry which is preliminary data.</text>
</comment>
<evidence type="ECO:0000256" key="3">
    <source>
        <dbReference type="ARBA" id="ARBA00022679"/>
    </source>
</evidence>
<dbReference type="RefSeq" id="WP_354695711.1">
    <property type="nucleotide sequence ID" value="NZ_JAZHOG010000007.1"/>
</dbReference>